<dbReference type="InterPro" id="IPR010349">
    <property type="entry name" value="Asparaginase_II"/>
</dbReference>
<proteinExistence type="predicted"/>
<organism evidence="1 2">
    <name type="scientific">Crassaminicella thermophila</name>
    <dbReference type="NCBI Taxonomy" id="2599308"/>
    <lineage>
        <taxon>Bacteria</taxon>
        <taxon>Bacillati</taxon>
        <taxon>Bacillota</taxon>
        <taxon>Clostridia</taxon>
        <taxon>Eubacteriales</taxon>
        <taxon>Clostridiaceae</taxon>
        <taxon>Crassaminicella</taxon>
    </lineage>
</organism>
<protein>
    <submittedName>
        <fullName evidence="1">Asparaginase</fullName>
    </submittedName>
</protein>
<name>A0A5C0SIZ4_CRATE</name>
<dbReference type="Proteomes" id="UP000324646">
    <property type="component" value="Chromosome"/>
</dbReference>
<sequence length="336" mass="37382">MSIFKVAEVYRGEIMESSHLGHIAVVDWKGKLLYSGGNPYRITYARSSIKPIQAIPIVETGTADRFHLSDADLALNCASHSGEIKHTNGILSMLRRGGIGVDSLQCGEHIPLRKDVYENLIKQGEKLTPLYNNCSGKHVGMLLTAIHMGEPLENYYKIEHPVQQRIIKTLSEIAKYPIDKIQIGIDGCGVPVHAMPLERLAYAFARMTKPKCLGEIRAKACERITNAMMNHSDLVAGTGRFCTEFMKTAKGRMFGKAGAEAVYLIGDKKTGIGVAIKIEDGNARAMYTVALEVLRQLDLITKEELEELRDYYMPKVRNARNEEVGRIVPSFTLQKC</sequence>
<dbReference type="OrthoDB" id="9770793at2"/>
<dbReference type="AlphaFoldDB" id="A0A5C0SIZ4"/>
<dbReference type="PANTHER" id="PTHR42110:SF1">
    <property type="entry name" value="L-ASPARAGINASE, PUTATIVE (AFU_ORTHOLOGUE AFUA_3G11890)-RELATED"/>
    <property type="match status" value="1"/>
</dbReference>
<keyword evidence="2" id="KW-1185">Reference proteome</keyword>
<dbReference type="EMBL" id="CP042243">
    <property type="protein sequence ID" value="QEK13676.1"/>
    <property type="molecule type" value="Genomic_DNA"/>
</dbReference>
<dbReference type="KEGG" id="crs:FQB35_12295"/>
<accession>A0A5C0SIZ4</accession>
<dbReference type="PANTHER" id="PTHR42110">
    <property type="entry name" value="L-ASPARAGINASE, PUTATIVE (AFU_ORTHOLOGUE AFUA_3G11890)-RELATED"/>
    <property type="match status" value="1"/>
</dbReference>
<gene>
    <name evidence="1" type="ORF">FQB35_12295</name>
</gene>
<evidence type="ECO:0000313" key="1">
    <source>
        <dbReference type="EMBL" id="QEK13676.1"/>
    </source>
</evidence>
<reference evidence="1 2" key="1">
    <citation type="submission" date="2019-07" db="EMBL/GenBank/DDBJ databases">
        <title>Complete genome of Crassaminicella thermophila SY095.</title>
        <authorList>
            <person name="Li X."/>
        </authorList>
    </citation>
    <scope>NUCLEOTIDE SEQUENCE [LARGE SCALE GENOMIC DNA]</scope>
    <source>
        <strain evidence="1 2">SY095</strain>
    </source>
</reference>
<dbReference type="Pfam" id="PF06089">
    <property type="entry name" value="Asparaginase_II"/>
    <property type="match status" value="1"/>
</dbReference>
<evidence type="ECO:0000313" key="2">
    <source>
        <dbReference type="Proteomes" id="UP000324646"/>
    </source>
</evidence>